<evidence type="ECO:0000259" key="11">
    <source>
        <dbReference type="PROSITE" id="PS50262"/>
    </source>
</evidence>
<comment type="subcellular location">
    <subcellularLocation>
        <location evidence="1">Cell membrane</location>
        <topology evidence="1">Multi-pass membrane protein</topology>
    </subcellularLocation>
</comment>
<dbReference type="PROSITE" id="PS50262">
    <property type="entry name" value="G_PROTEIN_RECEP_F1_2"/>
    <property type="match status" value="1"/>
</dbReference>
<feature type="region of interest" description="Disordered" evidence="9">
    <location>
        <begin position="654"/>
        <end position="738"/>
    </location>
</feature>
<evidence type="ECO:0000313" key="13">
    <source>
        <dbReference type="WBParaSite" id="scf7180000421092.g6288"/>
    </source>
</evidence>
<keyword evidence="6 10" id="KW-0472">Membrane</keyword>
<dbReference type="WBParaSite" id="scf7180000421092.g6288">
    <property type="protein sequence ID" value="scf7180000421092.g6288"/>
    <property type="gene ID" value="scf7180000421092.g6288"/>
</dbReference>
<evidence type="ECO:0000256" key="1">
    <source>
        <dbReference type="ARBA" id="ARBA00004651"/>
    </source>
</evidence>
<dbReference type="PRINTS" id="PR00237">
    <property type="entry name" value="GPCRRHODOPSN"/>
</dbReference>
<feature type="transmembrane region" description="Helical" evidence="10">
    <location>
        <begin position="89"/>
        <end position="109"/>
    </location>
</feature>
<evidence type="ECO:0000256" key="3">
    <source>
        <dbReference type="ARBA" id="ARBA00022692"/>
    </source>
</evidence>
<accession>A0A915NX68</accession>
<dbReference type="Gene3D" id="1.20.1070.10">
    <property type="entry name" value="Rhodopsin 7-helix transmembrane proteins"/>
    <property type="match status" value="1"/>
</dbReference>
<feature type="region of interest" description="Disordered" evidence="9">
    <location>
        <begin position="626"/>
        <end position="645"/>
    </location>
</feature>
<feature type="compositionally biased region" description="Basic and acidic residues" evidence="9">
    <location>
        <begin position="722"/>
        <end position="738"/>
    </location>
</feature>
<keyword evidence="4 10" id="KW-1133">Transmembrane helix</keyword>
<evidence type="ECO:0000256" key="10">
    <source>
        <dbReference type="SAM" id="Phobius"/>
    </source>
</evidence>
<feature type="compositionally biased region" description="Low complexity" evidence="9">
    <location>
        <begin position="682"/>
        <end position="698"/>
    </location>
</feature>
<dbReference type="SUPFAM" id="SSF81321">
    <property type="entry name" value="Family A G protein-coupled receptor-like"/>
    <property type="match status" value="1"/>
</dbReference>
<reference evidence="13" key="1">
    <citation type="submission" date="2022-11" db="UniProtKB">
        <authorList>
            <consortium name="WormBaseParasite"/>
        </authorList>
    </citation>
    <scope>IDENTIFICATION</scope>
</reference>
<keyword evidence="3 10" id="KW-0812">Transmembrane</keyword>
<feature type="compositionally biased region" description="Polar residues" evidence="9">
    <location>
        <begin position="661"/>
        <end position="681"/>
    </location>
</feature>
<proteinExistence type="predicted"/>
<evidence type="ECO:0000256" key="9">
    <source>
        <dbReference type="SAM" id="MobiDB-lite"/>
    </source>
</evidence>
<feature type="domain" description="G-protein coupled receptors family 1 profile" evidence="11">
    <location>
        <begin position="1"/>
        <end position="183"/>
    </location>
</feature>
<dbReference type="GO" id="GO:0007218">
    <property type="term" value="P:neuropeptide signaling pathway"/>
    <property type="evidence" value="ECO:0007669"/>
    <property type="project" value="TreeGrafter"/>
</dbReference>
<evidence type="ECO:0000256" key="7">
    <source>
        <dbReference type="ARBA" id="ARBA00023170"/>
    </source>
</evidence>
<keyword evidence="5" id="KW-0297">G-protein coupled receptor</keyword>
<dbReference type="InterPro" id="IPR017452">
    <property type="entry name" value="GPCR_Rhodpsn_7TM"/>
</dbReference>
<feature type="region of interest" description="Disordered" evidence="9">
    <location>
        <begin position="974"/>
        <end position="1008"/>
    </location>
</feature>
<evidence type="ECO:0000313" key="12">
    <source>
        <dbReference type="Proteomes" id="UP000887560"/>
    </source>
</evidence>
<evidence type="ECO:0000256" key="4">
    <source>
        <dbReference type="ARBA" id="ARBA00022989"/>
    </source>
</evidence>
<feature type="transmembrane region" description="Helical" evidence="10">
    <location>
        <begin position="160"/>
        <end position="182"/>
    </location>
</feature>
<feature type="compositionally biased region" description="Basic and acidic residues" evidence="9">
    <location>
        <begin position="324"/>
        <end position="335"/>
    </location>
</feature>
<dbReference type="InterPro" id="IPR000276">
    <property type="entry name" value="GPCR_Rhodpsn"/>
</dbReference>
<evidence type="ECO:0000256" key="6">
    <source>
        <dbReference type="ARBA" id="ARBA00023136"/>
    </source>
</evidence>
<dbReference type="Pfam" id="PF00001">
    <property type="entry name" value="7tm_1"/>
    <property type="match status" value="1"/>
</dbReference>
<keyword evidence="12" id="KW-1185">Reference proteome</keyword>
<feature type="compositionally biased region" description="Low complexity" evidence="9">
    <location>
        <begin position="814"/>
        <end position="838"/>
    </location>
</feature>
<dbReference type="PANTHER" id="PTHR24230">
    <property type="entry name" value="G-PROTEIN COUPLED RECEPTOR"/>
    <property type="match status" value="1"/>
</dbReference>
<sequence length="1008" mass="114061">MNSFTLLKFNLAITDFAILLVHALGKLIWLLSYRWLFGDIGCRLYQFLSAFTYYSNSNVVVAIGIDRLKVVYSSQVQGSNGSSIRRVRLFLGIAWALAFICALPQIFFWTNFELSKGWSQCTTIWQIAEHHLSNNSTRPMSRHWSLSKQTQLYYELLHQAGVFVIPFISLFASYFLIVLRVIRYTLKPNQLLANCNSYSSLIAPENWSGGNDDINNKKRQLSLRKFSKASNGQIKGEMRRNLNCFPFWRKYSDDCRSPAPLAAVPEEEVIGEEKGSAAPPPSPKAPTSLSLFLFASSTLSGSSPNLRYQTKRNSSILSRLSRAASERNSRRRNAENHTASNNGLQRKAKRCSLNVPPSTENSLNRKSSRTGGGRLSQPIYINQLYDEKQQNTSLRKQSSMCSTSLCAPRAKTPLWRRQLRSKVFLRSLLIVAAHCAFWLPYNLLNLLRFSDESLYSKFVEKGALLVEDLIKSEQKLMDRFEAMQKQLFCKLNSIEEKFDGMVQALGFARSVVPEEANHFCGDLIIGGNSQQHMNQPSTGMPIYGRGGNNANCDSYSPAIRHLFGQFIKHNTIVEEEANIRRHEGYEEVCCNDTIITTNTDTTTTIIKSCQPKHYYNPLPPQPYYNNYNNNYSNYNNNRYESSPPYYNFRSYNYKNKRRNGYSPNNRQNKFLGSSSTRSSTPNNFGDNSNSNSIIINPNNDKRGTFGASSRQRKKANTAQTNKEGKGGDAGKEIQEKKGKQVINEKEDVLKKLKAAEEEKMLGWLRRKEYDPRKAVAEAEQQQQQQLVLLQQQQQLRKQETFTSNRSISATLTNQEQQNSKQQSSFSRWKAAQQKQQQQVSINKPPLESHRSHDELNRLAEVYDDEDDSIGLTNDSCNTSLQRTVDELTQKCHKSIALLKLCNQSSLSPSVEHLLERVAQTGVLTEEGSKGRGGGGDVSCIVKSGVTSSNENISDRLEQLSSAFDAIQKYLEEQTTTTTFSGQQKSQQQSSPQRTFSGTFVVKKSRSGG</sequence>
<keyword evidence="2" id="KW-1003">Cell membrane</keyword>
<feature type="compositionally biased region" description="Polar residues" evidence="9">
    <location>
        <begin position="355"/>
        <end position="365"/>
    </location>
</feature>
<dbReference type="AlphaFoldDB" id="A0A915NX68"/>
<dbReference type="Proteomes" id="UP000887560">
    <property type="component" value="Unplaced"/>
</dbReference>
<keyword evidence="8" id="KW-0807">Transducer</keyword>
<feature type="compositionally biased region" description="Low complexity" evidence="9">
    <location>
        <begin position="974"/>
        <end position="994"/>
    </location>
</feature>
<dbReference type="PANTHER" id="PTHR24230:SF154">
    <property type="entry name" value="G-PROTEIN COUPLED RECEPTORS FAMILY 1 PROFILE DOMAIN-CONTAINING PROTEIN"/>
    <property type="match status" value="1"/>
</dbReference>
<evidence type="ECO:0000256" key="2">
    <source>
        <dbReference type="ARBA" id="ARBA00022475"/>
    </source>
</evidence>
<evidence type="ECO:0000256" key="5">
    <source>
        <dbReference type="ARBA" id="ARBA00023040"/>
    </source>
</evidence>
<dbReference type="GO" id="GO:0008528">
    <property type="term" value="F:G protein-coupled peptide receptor activity"/>
    <property type="evidence" value="ECO:0007669"/>
    <property type="project" value="TreeGrafter"/>
</dbReference>
<dbReference type="GO" id="GO:0005886">
    <property type="term" value="C:plasma membrane"/>
    <property type="evidence" value="ECO:0007669"/>
    <property type="project" value="UniProtKB-SubCell"/>
</dbReference>
<feature type="transmembrane region" description="Helical" evidence="10">
    <location>
        <begin position="423"/>
        <end position="441"/>
    </location>
</feature>
<organism evidence="12 13">
    <name type="scientific">Meloidogyne floridensis</name>
    <dbReference type="NCBI Taxonomy" id="298350"/>
    <lineage>
        <taxon>Eukaryota</taxon>
        <taxon>Metazoa</taxon>
        <taxon>Ecdysozoa</taxon>
        <taxon>Nematoda</taxon>
        <taxon>Chromadorea</taxon>
        <taxon>Rhabditida</taxon>
        <taxon>Tylenchina</taxon>
        <taxon>Tylenchomorpha</taxon>
        <taxon>Tylenchoidea</taxon>
        <taxon>Meloidogynidae</taxon>
        <taxon>Meloidogyninae</taxon>
        <taxon>Meloidogyne</taxon>
    </lineage>
</organism>
<keyword evidence="7" id="KW-0675">Receptor</keyword>
<name>A0A915NX68_9BILA</name>
<evidence type="ECO:0000256" key="8">
    <source>
        <dbReference type="ARBA" id="ARBA00023224"/>
    </source>
</evidence>
<feature type="region of interest" description="Disordered" evidence="9">
    <location>
        <begin position="302"/>
        <end position="375"/>
    </location>
</feature>
<feature type="compositionally biased region" description="Low complexity" evidence="9">
    <location>
        <begin position="312"/>
        <end position="323"/>
    </location>
</feature>
<feature type="transmembrane region" description="Helical" evidence="10">
    <location>
        <begin position="12"/>
        <end position="32"/>
    </location>
</feature>
<protein>
    <submittedName>
        <fullName evidence="13">G-protein coupled receptors family 1 profile domain-containing protein</fullName>
    </submittedName>
</protein>
<feature type="region of interest" description="Disordered" evidence="9">
    <location>
        <begin position="810"/>
        <end position="851"/>
    </location>
</feature>